<dbReference type="CDD" id="cd06592">
    <property type="entry name" value="GH31_NET37"/>
    <property type="match status" value="1"/>
</dbReference>
<evidence type="ECO:0000259" key="5">
    <source>
        <dbReference type="Pfam" id="PF01055"/>
    </source>
</evidence>
<evidence type="ECO:0000313" key="7">
    <source>
        <dbReference type="EMBL" id="AZR06913.1"/>
    </source>
</evidence>
<feature type="domain" description="Glycosyl hydrolase family 31 C-terminal" evidence="6">
    <location>
        <begin position="428"/>
        <end position="483"/>
    </location>
</feature>
<dbReference type="Pfam" id="PF01055">
    <property type="entry name" value="Glyco_hydro_31_2nd"/>
    <property type="match status" value="1"/>
</dbReference>
<organism evidence="7 8">
    <name type="scientific">Trueperella pyogenes</name>
    <dbReference type="NCBI Taxonomy" id="1661"/>
    <lineage>
        <taxon>Bacteria</taxon>
        <taxon>Bacillati</taxon>
        <taxon>Actinomycetota</taxon>
        <taxon>Actinomycetes</taxon>
        <taxon>Actinomycetales</taxon>
        <taxon>Actinomycetaceae</taxon>
        <taxon>Trueperella</taxon>
    </lineage>
</organism>
<dbReference type="GO" id="GO:0005975">
    <property type="term" value="P:carbohydrate metabolic process"/>
    <property type="evidence" value="ECO:0007669"/>
    <property type="project" value="InterPro"/>
</dbReference>
<comment type="similarity">
    <text evidence="1 4">Belongs to the glycosyl hydrolase 31 family.</text>
</comment>
<keyword evidence="3 4" id="KW-0326">Glycosidase</keyword>
<evidence type="ECO:0000256" key="4">
    <source>
        <dbReference type="RuleBase" id="RU361185"/>
    </source>
</evidence>
<dbReference type="AlphaFoldDB" id="A0A3S9QLT6"/>
<name>A0A3S9QLT6_9ACTO</name>
<dbReference type="InterPro" id="IPR050985">
    <property type="entry name" value="Alpha-glycosidase_related"/>
</dbReference>
<dbReference type="RefSeq" id="WP_126920171.1">
    <property type="nucleotide sequence ID" value="NZ_CP033905.1"/>
</dbReference>
<dbReference type="GO" id="GO:0004553">
    <property type="term" value="F:hydrolase activity, hydrolyzing O-glycosyl compounds"/>
    <property type="evidence" value="ECO:0007669"/>
    <property type="project" value="InterPro"/>
</dbReference>
<evidence type="ECO:0000256" key="3">
    <source>
        <dbReference type="ARBA" id="ARBA00023295"/>
    </source>
</evidence>
<dbReference type="InterPro" id="IPR048395">
    <property type="entry name" value="Glyco_hydro_31_C"/>
</dbReference>
<dbReference type="InterPro" id="IPR000322">
    <property type="entry name" value="Glyco_hydro_31_TIM"/>
</dbReference>
<evidence type="ECO:0000256" key="2">
    <source>
        <dbReference type="ARBA" id="ARBA00022801"/>
    </source>
</evidence>
<dbReference type="EMBL" id="CP033905">
    <property type="protein sequence ID" value="AZR06913.1"/>
    <property type="molecule type" value="Genomic_DNA"/>
</dbReference>
<dbReference type="Gene3D" id="3.20.20.80">
    <property type="entry name" value="Glycosidases"/>
    <property type="match status" value="1"/>
</dbReference>
<accession>A0A3S9QLT6</accession>
<sequence>MVTITPLDGEFWWGGTIDIGTLAPLGGSSFTCDLSRATILPSGAPCSSSQSAPILVSTRGRTLTSESPFTYQFTKTAIRVTGEAQLDHPGQGLAEAFHHAMLTHFPPTGSHPAFELLTAPQYNTWIEMPYLPTEDSVLRYVDAILAADLPPGTLMIDDNWAPDYGDWVFDARRFPHPQQMLTDLHARGFYVMLWLVPFVSPDSASFRALEKDGLLLRNGDGTTAIRSWWNGYSAILDITHPQAREWLSQRLDALIELGVDGFKYDAGDVSFYRPDDLSFGMCSPVEHMQAWAEYGQRTPFNEYRSCWKLGGRGLGQRLRDKPPQWGSEGIESLIPEVLGQAMIGHYYTCPDMIGGGELNTCSVQTTVDQEFVVRYAQIAALMPMMQFSMNPARILDTKHLQMVHDALKLRAEMMPLILRLARTASDKGIPIVRPLAFYCSDPHAAAINDQFFLGENVVIAPQVKQGASSRRVFLPSGNWVSDRGEIVRVAGCYRNGLADGGEWFEVDTPLERLAYFTRYL</sequence>
<evidence type="ECO:0000256" key="1">
    <source>
        <dbReference type="ARBA" id="ARBA00007806"/>
    </source>
</evidence>
<proteinExistence type="inferred from homology"/>
<dbReference type="InterPro" id="IPR013780">
    <property type="entry name" value="Glyco_hydro_b"/>
</dbReference>
<dbReference type="Pfam" id="PF21365">
    <property type="entry name" value="Glyco_hydro_31_3rd"/>
    <property type="match status" value="1"/>
</dbReference>
<dbReference type="InterPro" id="IPR017853">
    <property type="entry name" value="GH"/>
</dbReference>
<dbReference type="Gene3D" id="2.60.40.1180">
    <property type="entry name" value="Golgi alpha-mannosidase II"/>
    <property type="match status" value="1"/>
</dbReference>
<dbReference type="Proteomes" id="UP000275951">
    <property type="component" value="Chromosome"/>
</dbReference>
<protein>
    <submittedName>
        <fullName evidence="7">Glycosyl hydrolase family 31</fullName>
    </submittedName>
</protein>
<dbReference type="SUPFAM" id="SSF51445">
    <property type="entry name" value="(Trans)glycosidases"/>
    <property type="match status" value="1"/>
</dbReference>
<keyword evidence="2 4" id="KW-0378">Hydrolase</keyword>
<dbReference type="SUPFAM" id="SSF51011">
    <property type="entry name" value="Glycosyl hydrolase domain"/>
    <property type="match status" value="1"/>
</dbReference>
<gene>
    <name evidence="7" type="ORF">EBQ10_06135</name>
</gene>
<reference evidence="7 8" key="1">
    <citation type="submission" date="2018-11" db="EMBL/GenBank/DDBJ databases">
        <title>Multidrug-resistant genes are associated with an 42-kb island TGI1 carrying a complex class 1 integron in a Trueperella pyogenes.</title>
        <authorList>
            <person name="Dong W."/>
        </authorList>
    </citation>
    <scope>NUCLEOTIDE SEQUENCE [LARGE SCALE GENOMIC DNA]</scope>
    <source>
        <strain evidence="7 8">TP4</strain>
    </source>
</reference>
<dbReference type="PANTHER" id="PTHR43053:SF4">
    <property type="entry name" value="MYOGENESIS-REGULATING GLYCOSIDASE"/>
    <property type="match status" value="1"/>
</dbReference>
<evidence type="ECO:0000259" key="6">
    <source>
        <dbReference type="Pfam" id="PF21365"/>
    </source>
</evidence>
<feature type="domain" description="Glycoside hydrolase family 31 TIM barrel" evidence="5">
    <location>
        <begin position="132"/>
        <end position="418"/>
    </location>
</feature>
<dbReference type="PANTHER" id="PTHR43053">
    <property type="entry name" value="GLYCOSIDASE FAMILY 31"/>
    <property type="match status" value="1"/>
</dbReference>
<evidence type="ECO:0000313" key="8">
    <source>
        <dbReference type="Proteomes" id="UP000275951"/>
    </source>
</evidence>